<dbReference type="PANTHER" id="PTHR31713">
    <property type="entry name" value="OS02G0177800 PROTEIN"/>
    <property type="match status" value="1"/>
</dbReference>
<reference evidence="12" key="4">
    <citation type="submission" date="2019-03" db="UniProtKB">
        <authorList>
            <consortium name="EnsemblPlants"/>
        </authorList>
    </citation>
    <scope>IDENTIFICATION</scope>
</reference>
<dbReference type="InterPro" id="IPR046830">
    <property type="entry name" value="Calmod_bind_M"/>
</dbReference>
<evidence type="ECO:0000259" key="11">
    <source>
        <dbReference type="Pfam" id="PF20452"/>
    </source>
</evidence>
<feature type="compositionally biased region" description="Low complexity" evidence="8">
    <location>
        <begin position="1"/>
        <end position="10"/>
    </location>
</feature>
<accession>A0A453K091</accession>
<evidence type="ECO:0000256" key="6">
    <source>
        <dbReference type="ARBA" id="ARBA00023163"/>
    </source>
</evidence>
<organism evidence="12 13">
    <name type="scientific">Aegilops tauschii subsp. strangulata</name>
    <name type="common">Goatgrass</name>
    <dbReference type="NCBI Taxonomy" id="200361"/>
    <lineage>
        <taxon>Eukaryota</taxon>
        <taxon>Viridiplantae</taxon>
        <taxon>Streptophyta</taxon>
        <taxon>Embryophyta</taxon>
        <taxon>Tracheophyta</taxon>
        <taxon>Spermatophyta</taxon>
        <taxon>Magnoliopsida</taxon>
        <taxon>Liliopsida</taxon>
        <taxon>Poales</taxon>
        <taxon>Poaceae</taxon>
        <taxon>BOP clade</taxon>
        <taxon>Pooideae</taxon>
        <taxon>Triticodae</taxon>
        <taxon>Triticeae</taxon>
        <taxon>Triticinae</taxon>
        <taxon>Aegilops</taxon>
    </lineage>
</organism>
<dbReference type="InterPro" id="IPR046831">
    <property type="entry name" value="Calmodulin_bind_N"/>
</dbReference>
<keyword evidence="7" id="KW-0539">Nucleus</keyword>
<feature type="region of interest" description="Disordered" evidence="8">
    <location>
        <begin position="1"/>
        <end position="57"/>
    </location>
</feature>
<dbReference type="Pfam" id="PF07887">
    <property type="entry name" value="Calmodulin_bind"/>
    <property type="match status" value="1"/>
</dbReference>
<dbReference type="InterPro" id="IPR046829">
    <property type="entry name" value="Calmod_bind_C"/>
</dbReference>
<reference evidence="12" key="3">
    <citation type="journal article" date="2017" name="Nature">
        <title>Genome sequence of the progenitor of the wheat D genome Aegilops tauschii.</title>
        <authorList>
            <person name="Luo M.C."/>
            <person name="Gu Y.Q."/>
            <person name="Puiu D."/>
            <person name="Wang H."/>
            <person name="Twardziok S.O."/>
            <person name="Deal K.R."/>
            <person name="Huo N."/>
            <person name="Zhu T."/>
            <person name="Wang L."/>
            <person name="Wang Y."/>
            <person name="McGuire P.E."/>
            <person name="Liu S."/>
            <person name="Long H."/>
            <person name="Ramasamy R.K."/>
            <person name="Rodriguez J.C."/>
            <person name="Van S.L."/>
            <person name="Yuan L."/>
            <person name="Wang Z."/>
            <person name="Xia Z."/>
            <person name="Xiao L."/>
            <person name="Anderson O.D."/>
            <person name="Ouyang S."/>
            <person name="Liang Y."/>
            <person name="Zimin A.V."/>
            <person name="Pertea G."/>
            <person name="Qi P."/>
            <person name="Bennetzen J.L."/>
            <person name="Dai X."/>
            <person name="Dawson M.W."/>
            <person name="Muller H.G."/>
            <person name="Kugler K."/>
            <person name="Rivarola-Duarte L."/>
            <person name="Spannagl M."/>
            <person name="Mayer K.F.X."/>
            <person name="Lu F.H."/>
            <person name="Bevan M.W."/>
            <person name="Leroy P."/>
            <person name="Li P."/>
            <person name="You F.M."/>
            <person name="Sun Q."/>
            <person name="Liu Z."/>
            <person name="Lyons E."/>
            <person name="Wicker T."/>
            <person name="Salzberg S.L."/>
            <person name="Devos K.M."/>
            <person name="Dvorak J."/>
        </authorList>
    </citation>
    <scope>NUCLEOTIDE SEQUENCE [LARGE SCALE GENOMIC DNA]</scope>
    <source>
        <strain evidence="12">cv. AL8/78</strain>
    </source>
</reference>
<dbReference type="EnsemblPlants" id="AET5Gv20250900.3">
    <property type="protein sequence ID" value="AET5Gv20250900.3"/>
    <property type="gene ID" value="AET5Gv20250900"/>
</dbReference>
<dbReference type="PANTHER" id="PTHR31713:SF98">
    <property type="entry name" value="CALMODULIN-BINDING PROTEIN 60 G"/>
    <property type="match status" value="1"/>
</dbReference>
<keyword evidence="3" id="KW-0805">Transcription regulation</keyword>
<dbReference type="AlphaFoldDB" id="A0A453K091"/>
<reference evidence="13" key="2">
    <citation type="journal article" date="2017" name="Nat. Plants">
        <title>The Aegilops tauschii genome reveals multiple impacts of transposons.</title>
        <authorList>
            <person name="Zhao G."/>
            <person name="Zou C."/>
            <person name="Li K."/>
            <person name="Wang K."/>
            <person name="Li T."/>
            <person name="Gao L."/>
            <person name="Zhang X."/>
            <person name="Wang H."/>
            <person name="Yang Z."/>
            <person name="Liu X."/>
            <person name="Jiang W."/>
            <person name="Mao L."/>
            <person name="Kong X."/>
            <person name="Jiao Y."/>
            <person name="Jia J."/>
        </authorList>
    </citation>
    <scope>NUCLEOTIDE SEQUENCE [LARGE SCALE GENOMIC DNA]</scope>
    <source>
        <strain evidence="13">cv. AL8/78</strain>
    </source>
</reference>
<reference evidence="13" key="1">
    <citation type="journal article" date="2014" name="Science">
        <title>Ancient hybridizations among the ancestral genomes of bread wheat.</title>
        <authorList>
            <consortium name="International Wheat Genome Sequencing Consortium,"/>
            <person name="Marcussen T."/>
            <person name="Sandve S.R."/>
            <person name="Heier L."/>
            <person name="Spannagl M."/>
            <person name="Pfeifer M."/>
            <person name="Jakobsen K.S."/>
            <person name="Wulff B.B."/>
            <person name="Steuernagel B."/>
            <person name="Mayer K.F."/>
            <person name="Olsen O.A."/>
        </authorList>
    </citation>
    <scope>NUCLEOTIDE SEQUENCE [LARGE SCALE GENOMIC DNA]</scope>
    <source>
        <strain evidence="13">cv. AL8/78</strain>
    </source>
</reference>
<keyword evidence="5" id="KW-0010">Activator</keyword>
<dbReference type="GO" id="GO:0005634">
    <property type="term" value="C:nucleus"/>
    <property type="evidence" value="ECO:0007669"/>
    <property type="project" value="UniProtKB-SubCell"/>
</dbReference>
<feature type="domain" description="Calmodulin binding protein-like N-terminal" evidence="9">
    <location>
        <begin position="132"/>
        <end position="278"/>
    </location>
</feature>
<dbReference type="GO" id="GO:0003700">
    <property type="term" value="F:DNA-binding transcription factor activity"/>
    <property type="evidence" value="ECO:0007669"/>
    <property type="project" value="TreeGrafter"/>
</dbReference>
<feature type="domain" description="Calmodulin binding protein central" evidence="10">
    <location>
        <begin position="292"/>
        <end position="356"/>
    </location>
</feature>
<keyword evidence="4" id="KW-0238">DNA-binding</keyword>
<dbReference type="Proteomes" id="UP000015105">
    <property type="component" value="Chromosome 5D"/>
</dbReference>
<evidence type="ECO:0000259" key="10">
    <source>
        <dbReference type="Pfam" id="PF20451"/>
    </source>
</evidence>
<evidence type="ECO:0000256" key="4">
    <source>
        <dbReference type="ARBA" id="ARBA00023125"/>
    </source>
</evidence>
<feature type="region of interest" description="Disordered" evidence="8">
    <location>
        <begin position="688"/>
        <end position="708"/>
    </location>
</feature>
<dbReference type="GO" id="GO:0005516">
    <property type="term" value="F:calmodulin binding"/>
    <property type="evidence" value="ECO:0007669"/>
    <property type="project" value="InterPro"/>
</dbReference>
<dbReference type="Gramene" id="AET5Gv20250900.3">
    <property type="protein sequence ID" value="AET5Gv20250900.3"/>
    <property type="gene ID" value="AET5Gv20250900"/>
</dbReference>
<reference evidence="12" key="5">
    <citation type="journal article" date="2021" name="G3 (Bethesda)">
        <title>Aegilops tauschii genome assembly Aet v5.0 features greater sequence contiguity and improved annotation.</title>
        <authorList>
            <person name="Wang L."/>
            <person name="Zhu T."/>
            <person name="Rodriguez J.C."/>
            <person name="Deal K.R."/>
            <person name="Dubcovsky J."/>
            <person name="McGuire P.E."/>
            <person name="Lux T."/>
            <person name="Spannagl M."/>
            <person name="Mayer K.F.X."/>
            <person name="Baldrich P."/>
            <person name="Meyers B.C."/>
            <person name="Huo N."/>
            <person name="Gu Y.Q."/>
            <person name="Zhou H."/>
            <person name="Devos K.M."/>
            <person name="Bennetzen J.L."/>
            <person name="Unver T."/>
            <person name="Budak H."/>
            <person name="Gulick P.J."/>
            <person name="Galiba G."/>
            <person name="Kalapos B."/>
            <person name="Nelson D.R."/>
            <person name="Li P."/>
            <person name="You F.M."/>
            <person name="Luo M.C."/>
            <person name="Dvorak J."/>
        </authorList>
    </citation>
    <scope>NUCLEOTIDE SEQUENCE [LARGE SCALE GENOMIC DNA]</scope>
    <source>
        <strain evidence="12">cv. AL8/78</strain>
    </source>
</reference>
<evidence type="ECO:0000256" key="8">
    <source>
        <dbReference type="SAM" id="MobiDB-lite"/>
    </source>
</evidence>
<evidence type="ECO:0000256" key="7">
    <source>
        <dbReference type="ARBA" id="ARBA00023242"/>
    </source>
</evidence>
<comment type="similarity">
    <text evidence="2">Belongs to the plant ACBP60 protein family.</text>
</comment>
<evidence type="ECO:0000256" key="1">
    <source>
        <dbReference type="ARBA" id="ARBA00004123"/>
    </source>
</evidence>
<evidence type="ECO:0000313" key="12">
    <source>
        <dbReference type="EnsemblPlants" id="AET5Gv20250900.3"/>
    </source>
</evidence>
<dbReference type="STRING" id="200361.A0A453K091"/>
<evidence type="ECO:0000256" key="5">
    <source>
        <dbReference type="ARBA" id="ARBA00023159"/>
    </source>
</evidence>
<name>A0A453K091_AEGTS</name>
<protein>
    <recommendedName>
        <fullName evidence="14">Calmodulin-binding protein</fullName>
    </recommendedName>
</protein>
<dbReference type="GO" id="GO:0080142">
    <property type="term" value="P:regulation of salicylic acid biosynthetic process"/>
    <property type="evidence" value="ECO:0007669"/>
    <property type="project" value="TreeGrafter"/>
</dbReference>
<comment type="subcellular location">
    <subcellularLocation>
        <location evidence="1">Nucleus</location>
    </subcellularLocation>
</comment>
<evidence type="ECO:0000256" key="3">
    <source>
        <dbReference type="ARBA" id="ARBA00023015"/>
    </source>
</evidence>
<dbReference type="Pfam" id="PF20451">
    <property type="entry name" value="Calmod_bind_M"/>
    <property type="match status" value="1"/>
</dbReference>
<keyword evidence="6" id="KW-0804">Transcription</keyword>
<evidence type="ECO:0000256" key="2">
    <source>
        <dbReference type="ARBA" id="ARBA00007214"/>
    </source>
</evidence>
<keyword evidence="13" id="KW-1185">Reference proteome</keyword>
<dbReference type="GO" id="GO:0043565">
    <property type="term" value="F:sequence-specific DNA binding"/>
    <property type="evidence" value="ECO:0007669"/>
    <property type="project" value="TreeGrafter"/>
</dbReference>
<feature type="domain" description="Calmodulin binding protein C-terminal" evidence="11">
    <location>
        <begin position="362"/>
        <end position="421"/>
    </location>
</feature>
<evidence type="ECO:0008006" key="14">
    <source>
        <dbReference type="Google" id="ProtNLM"/>
    </source>
</evidence>
<dbReference type="InterPro" id="IPR012416">
    <property type="entry name" value="CBP60"/>
</dbReference>
<dbReference type="Pfam" id="PF20452">
    <property type="entry name" value="Calmod_bind_C"/>
    <property type="match status" value="1"/>
</dbReference>
<evidence type="ECO:0000313" key="13">
    <source>
        <dbReference type="Proteomes" id="UP000015105"/>
    </source>
</evidence>
<evidence type="ECO:0000259" key="9">
    <source>
        <dbReference type="Pfam" id="PF07887"/>
    </source>
</evidence>
<feature type="compositionally biased region" description="Polar residues" evidence="8">
    <location>
        <begin position="25"/>
        <end position="34"/>
    </location>
</feature>
<proteinExistence type="inferred from homology"/>
<sequence>PAGSPPSISCPFPPPRLYQAPRQWTPPSLSSPMASSKRPRPCSGDGSDHGGELSRPSKRWRSLVMHVRGRRTMGLGVFGFRGITGEEFMTMFSNMVRRVVSEEVEKAMFRQFSAAAAAPPRLLVGQSQRPRYQLMFLNDLKPVYTMMKLEAKDGSALKVAMVENLENDQTNVVRFGHLSSVRVEVVVLHGNFNAKKEECWTPEEFNKHIVWGREKSAKLLNGDLTLKLSGGEAFLGSANFTDNSSFTSTKKFRLGLRLVNDSGERVLEGITEPFRVKERRVEGFEKHYPPKLGDEVWRLEKIGRKGAYHQALSDSGIDTVQKLLQSYVKNEEKLLKTFPKMSPAAWKAIIGHAMTCEVGDTLYLHEIKETDMQFFFDAILQLVGVKFGDRYKPLDKIHQPEKNLVETLKQKAYENMKDIQYDHVMINNRPVRVHKFHAKGASGLSNILQNQQILNYGQHSRFQGDFLPSQGLESKERFCSFQQATDASVDMSRFLQGQTSNDVSHQIVTQKITPYDPSQGTFLPRPRITQLRIPNIERTDFGPDAETSAIAHYNIQAGQVVMQFGQHGQNHSHFSEQSYSSFPVGSLTSTDTTMDSMQLHSQLTSNRESFSKQPDLLCNGQTLHQSNQVFAGLQPSRTNSFDSVENDQLIQRFISQFFSSEGAATPLSPRKWVKIKAALKLASVGRLSRASRRGLHSPPGRARLVPTT</sequence>